<feature type="region of interest" description="Disordered" evidence="1">
    <location>
        <begin position="1"/>
        <end position="20"/>
    </location>
</feature>
<feature type="compositionally biased region" description="Acidic residues" evidence="1">
    <location>
        <begin position="211"/>
        <end position="237"/>
    </location>
</feature>
<feature type="compositionally biased region" description="Basic and acidic residues" evidence="1">
    <location>
        <begin position="46"/>
        <end position="75"/>
    </location>
</feature>
<dbReference type="KEGG" id="hxa:Halxa_0562"/>
<proteinExistence type="predicted"/>
<gene>
    <name evidence="2" type="ordered locus">Halxa_0562</name>
</gene>
<feature type="compositionally biased region" description="Basic and acidic residues" evidence="1">
    <location>
        <begin position="119"/>
        <end position="153"/>
    </location>
</feature>
<feature type="compositionally biased region" description="Basic and acidic residues" evidence="1">
    <location>
        <begin position="192"/>
        <end position="201"/>
    </location>
</feature>
<reference evidence="3" key="1">
    <citation type="journal article" date="2012" name="Stand. Genomic Sci.">
        <title>Complete genome sequence of Halopiger xanaduensis type strain (SH-6(T)).</title>
        <authorList>
            <person name="Anderson I."/>
            <person name="Tindall B.J."/>
            <person name="Rohde M."/>
            <person name="Lucas S."/>
            <person name="Han J."/>
            <person name="Lapidus A."/>
            <person name="Cheng J.F."/>
            <person name="Goodwin L."/>
            <person name="Pitluck S."/>
            <person name="Peters L."/>
            <person name="Pati A."/>
            <person name="Mikhailova N."/>
            <person name="Pagani I."/>
            <person name="Teshima H."/>
            <person name="Han C."/>
            <person name="Tapia R."/>
            <person name="Land M."/>
            <person name="Woyke T."/>
            <person name="Klenk H.P."/>
            <person name="Kyrpides N."/>
            <person name="Ivanova N."/>
        </authorList>
    </citation>
    <scope>NUCLEOTIDE SEQUENCE [LARGE SCALE GENOMIC DNA]</scope>
    <source>
        <strain evidence="3">DSM 18323 / JCM 14033 / SH-6</strain>
        <plasmid evidence="3">Plasmid pHALXA01</plasmid>
    </source>
</reference>
<dbReference type="AlphaFoldDB" id="F8DDQ3"/>
<evidence type="ECO:0000256" key="1">
    <source>
        <dbReference type="SAM" id="MobiDB-lite"/>
    </source>
</evidence>
<feature type="compositionally biased region" description="Low complexity" evidence="1">
    <location>
        <begin position="161"/>
        <end position="173"/>
    </location>
</feature>
<evidence type="ECO:0000313" key="2">
    <source>
        <dbReference type="EMBL" id="AEH39155.1"/>
    </source>
</evidence>
<name>F8DDQ3_HALXS</name>
<dbReference type="HOGENOM" id="CLU_1136041_0_0_2"/>
<geneLocation type="plasmid" evidence="2 3">
    <name>pHALXA01</name>
</geneLocation>
<protein>
    <submittedName>
        <fullName evidence="2">Uncharacterized protein</fullName>
    </submittedName>
</protein>
<organism evidence="2 3">
    <name type="scientific">Halopiger xanaduensis (strain DSM 18323 / JCM 14033 / SH-6)</name>
    <dbReference type="NCBI Taxonomy" id="797210"/>
    <lineage>
        <taxon>Archaea</taxon>
        <taxon>Methanobacteriati</taxon>
        <taxon>Methanobacteriota</taxon>
        <taxon>Stenosarchaea group</taxon>
        <taxon>Halobacteria</taxon>
        <taxon>Halobacteriales</taxon>
        <taxon>Natrialbaceae</taxon>
        <taxon>Halopiger</taxon>
    </lineage>
</organism>
<dbReference type="EMBL" id="CP002840">
    <property type="protein sequence ID" value="AEH39155.1"/>
    <property type="molecule type" value="Genomic_DNA"/>
</dbReference>
<feature type="region of interest" description="Disordered" evidence="1">
    <location>
        <begin position="43"/>
        <end position="244"/>
    </location>
</feature>
<keyword evidence="2" id="KW-0614">Plasmid</keyword>
<accession>F8DDQ3</accession>
<evidence type="ECO:0000313" key="3">
    <source>
        <dbReference type="Proteomes" id="UP000006794"/>
    </source>
</evidence>
<sequence>MLAGGATLASALTAGRKTQSRATTAVLAMAGAGLVGFGARQRQVVRGKDAVETGADARRDEAGEKRVSDDAHIEAAGDLGAQRNADESASVYQSETEPNPRGMSDRSDVETDDQGDENSDIRFVEGEQGAPHRETHLEDETAHDPRLHPHNDDEPTEIDLSEAAMADEASEAAGPHPEQAYPALEGTDPEPTSDKAPERTGEGAVAPADSSSDEGDDDNERSDESDDGFESRSDEDERGTSNDE</sequence>
<keyword evidence="3" id="KW-1185">Reference proteome</keyword>
<dbReference type="Proteomes" id="UP000006794">
    <property type="component" value="Plasmid pHALXA01"/>
</dbReference>
<feature type="compositionally biased region" description="Low complexity" evidence="1">
    <location>
        <begin position="1"/>
        <end position="15"/>
    </location>
</feature>